<dbReference type="InterPro" id="IPR032675">
    <property type="entry name" value="LRR_dom_sf"/>
</dbReference>
<evidence type="ECO:0000259" key="13">
    <source>
        <dbReference type="Pfam" id="PF08263"/>
    </source>
</evidence>
<comment type="subcellular location">
    <subcellularLocation>
        <location evidence="1">Cell membrane</location>
        <topology evidence="1">Single-pass type I membrane protein</topology>
    </subcellularLocation>
</comment>
<dbReference type="Gene3D" id="3.80.10.10">
    <property type="entry name" value="Ribonuclease Inhibitor"/>
    <property type="match status" value="7"/>
</dbReference>
<gene>
    <name evidence="14" type="ORF">LR48_Vigan07g014500</name>
</gene>
<evidence type="ECO:0000256" key="4">
    <source>
        <dbReference type="ARBA" id="ARBA00022614"/>
    </source>
</evidence>
<evidence type="ECO:0000256" key="12">
    <source>
        <dbReference type="SAM" id="SignalP"/>
    </source>
</evidence>
<name>A0A0L9UUR0_PHAAN</name>
<evidence type="ECO:0000256" key="11">
    <source>
        <dbReference type="ARBA" id="ARBA00023180"/>
    </source>
</evidence>
<reference evidence="15" key="1">
    <citation type="journal article" date="2015" name="Proc. Natl. Acad. Sci. U.S.A.">
        <title>Genome sequencing of adzuki bean (Vigna angularis) provides insight into high starch and low fat accumulation and domestication.</title>
        <authorList>
            <person name="Yang K."/>
            <person name="Tian Z."/>
            <person name="Chen C."/>
            <person name="Luo L."/>
            <person name="Zhao B."/>
            <person name="Wang Z."/>
            <person name="Yu L."/>
            <person name="Li Y."/>
            <person name="Sun Y."/>
            <person name="Li W."/>
            <person name="Chen Y."/>
            <person name="Li Y."/>
            <person name="Zhang Y."/>
            <person name="Ai D."/>
            <person name="Zhao J."/>
            <person name="Shang C."/>
            <person name="Ma Y."/>
            <person name="Wu B."/>
            <person name="Wang M."/>
            <person name="Gao L."/>
            <person name="Sun D."/>
            <person name="Zhang P."/>
            <person name="Guo F."/>
            <person name="Wang W."/>
            <person name="Li Y."/>
            <person name="Wang J."/>
            <person name="Varshney R.K."/>
            <person name="Wang J."/>
            <person name="Ling H.Q."/>
            <person name="Wan P."/>
        </authorList>
    </citation>
    <scope>NUCLEOTIDE SEQUENCE</scope>
    <source>
        <strain evidence="15">cv. Jingnong 6</strain>
    </source>
</reference>
<dbReference type="InterPro" id="IPR046956">
    <property type="entry name" value="RLP23-like"/>
</dbReference>
<dbReference type="Pfam" id="PF08263">
    <property type="entry name" value="LRRNT_2"/>
    <property type="match status" value="1"/>
</dbReference>
<keyword evidence="7" id="KW-0677">Repeat</keyword>
<evidence type="ECO:0000256" key="10">
    <source>
        <dbReference type="ARBA" id="ARBA00023170"/>
    </source>
</evidence>
<dbReference type="AlphaFoldDB" id="A0A0L9UUR0"/>
<keyword evidence="5" id="KW-0812">Transmembrane</keyword>
<evidence type="ECO:0000256" key="6">
    <source>
        <dbReference type="ARBA" id="ARBA00022729"/>
    </source>
</evidence>
<dbReference type="Proteomes" id="UP000053144">
    <property type="component" value="Chromosome 7"/>
</dbReference>
<dbReference type="InterPro" id="IPR013210">
    <property type="entry name" value="LRR_N_plant-typ"/>
</dbReference>
<keyword evidence="10" id="KW-0675">Receptor</keyword>
<keyword evidence="4" id="KW-0433">Leucine-rich repeat</keyword>
<dbReference type="OMA" id="TITTWEN"/>
<feature type="chain" id="PRO_5005596313" description="Leucine-rich repeat-containing N-terminal plant-type domain-containing protein" evidence="12">
    <location>
        <begin position="27"/>
        <end position="970"/>
    </location>
</feature>
<dbReference type="Gramene" id="KOM46441">
    <property type="protein sequence ID" value="KOM46441"/>
    <property type="gene ID" value="LR48_Vigan07g014500"/>
</dbReference>
<comment type="similarity">
    <text evidence="2">Belongs to the RLP family.</text>
</comment>
<dbReference type="InterPro" id="IPR003591">
    <property type="entry name" value="Leu-rich_rpt_typical-subtyp"/>
</dbReference>
<dbReference type="FunFam" id="3.80.10.10:FF:000213">
    <property type="entry name" value="Tyrosine-sulfated glycopeptide receptor 1"/>
    <property type="match status" value="1"/>
</dbReference>
<keyword evidence="8" id="KW-1133">Transmembrane helix</keyword>
<evidence type="ECO:0000256" key="9">
    <source>
        <dbReference type="ARBA" id="ARBA00023136"/>
    </source>
</evidence>
<dbReference type="GO" id="GO:0005886">
    <property type="term" value="C:plasma membrane"/>
    <property type="evidence" value="ECO:0007669"/>
    <property type="project" value="UniProtKB-SubCell"/>
</dbReference>
<evidence type="ECO:0000256" key="1">
    <source>
        <dbReference type="ARBA" id="ARBA00004251"/>
    </source>
</evidence>
<dbReference type="Pfam" id="PF00560">
    <property type="entry name" value="LRR_1"/>
    <property type="match status" value="11"/>
</dbReference>
<dbReference type="SUPFAM" id="SSF52047">
    <property type="entry name" value="RNI-like"/>
    <property type="match status" value="2"/>
</dbReference>
<keyword evidence="3" id="KW-1003">Cell membrane</keyword>
<evidence type="ECO:0000313" key="14">
    <source>
        <dbReference type="EMBL" id="KOM46441.1"/>
    </source>
</evidence>
<dbReference type="OrthoDB" id="1428163at2759"/>
<evidence type="ECO:0000256" key="3">
    <source>
        <dbReference type="ARBA" id="ARBA00022475"/>
    </source>
</evidence>
<evidence type="ECO:0000256" key="8">
    <source>
        <dbReference type="ARBA" id="ARBA00022989"/>
    </source>
</evidence>
<keyword evidence="9" id="KW-0472">Membrane</keyword>
<keyword evidence="6 12" id="KW-0732">Signal</keyword>
<dbReference type="Pfam" id="PF13855">
    <property type="entry name" value="LRR_8"/>
    <property type="match status" value="2"/>
</dbReference>
<dbReference type="EMBL" id="CM003377">
    <property type="protein sequence ID" value="KOM46441.1"/>
    <property type="molecule type" value="Genomic_DNA"/>
</dbReference>
<feature type="domain" description="Leucine-rich repeat-containing N-terminal plant-type" evidence="13">
    <location>
        <begin position="28"/>
        <end position="81"/>
    </location>
</feature>
<evidence type="ECO:0000256" key="7">
    <source>
        <dbReference type="ARBA" id="ARBA00022737"/>
    </source>
</evidence>
<protein>
    <recommendedName>
        <fullName evidence="13">Leucine-rich repeat-containing N-terminal plant-type domain-containing protein</fullName>
    </recommendedName>
</protein>
<evidence type="ECO:0000256" key="2">
    <source>
        <dbReference type="ARBA" id="ARBA00009592"/>
    </source>
</evidence>
<dbReference type="STRING" id="3914.A0A0L9UUR0"/>
<dbReference type="SUPFAM" id="SSF52058">
    <property type="entry name" value="L domain-like"/>
    <property type="match status" value="1"/>
</dbReference>
<keyword evidence="11" id="KW-0325">Glycoprotein</keyword>
<organism evidence="14 15">
    <name type="scientific">Phaseolus angularis</name>
    <name type="common">Azuki bean</name>
    <name type="synonym">Vigna angularis</name>
    <dbReference type="NCBI Taxonomy" id="3914"/>
    <lineage>
        <taxon>Eukaryota</taxon>
        <taxon>Viridiplantae</taxon>
        <taxon>Streptophyta</taxon>
        <taxon>Embryophyta</taxon>
        <taxon>Tracheophyta</taxon>
        <taxon>Spermatophyta</taxon>
        <taxon>Magnoliopsida</taxon>
        <taxon>eudicotyledons</taxon>
        <taxon>Gunneridae</taxon>
        <taxon>Pentapetalae</taxon>
        <taxon>rosids</taxon>
        <taxon>fabids</taxon>
        <taxon>Fabales</taxon>
        <taxon>Fabaceae</taxon>
        <taxon>Papilionoideae</taxon>
        <taxon>50 kb inversion clade</taxon>
        <taxon>NPAAA clade</taxon>
        <taxon>indigoferoid/millettioid clade</taxon>
        <taxon>Phaseoleae</taxon>
        <taxon>Vigna</taxon>
    </lineage>
</organism>
<accession>A0A0L9UUR0</accession>
<evidence type="ECO:0000313" key="15">
    <source>
        <dbReference type="Proteomes" id="UP000053144"/>
    </source>
</evidence>
<feature type="signal peptide" evidence="12">
    <location>
        <begin position="1"/>
        <end position="26"/>
    </location>
</feature>
<evidence type="ECO:0000256" key="5">
    <source>
        <dbReference type="ARBA" id="ARBA00022692"/>
    </source>
</evidence>
<dbReference type="InterPro" id="IPR001611">
    <property type="entry name" value="Leu-rich_rpt"/>
</dbReference>
<dbReference type="PANTHER" id="PTHR48061">
    <property type="entry name" value="LEUCINE-RICH REPEAT RECEPTOR PROTEIN KINASE EMS1-LIKE-RELATED"/>
    <property type="match status" value="1"/>
</dbReference>
<sequence length="970" mass="108405">MKSSMGMGWLFPVFLLFHFSFSHSWCHPHDNLALLHFKASLTLNFTYSYNNYYVDYCHQVYPTITTWENGTDCCSWSGVTCHPISGHVTALELACGAIQGKINANSTLFSLSQMQSLNLAFNDFSNSQIPSTIGELVSLTHLNLSFTNFEGEIPPQISHLSNLQSLDLSLPLYNRSQLKWEEITWKRMLRNATDLRVLVLDHTDLSSTSMSSLNLSSSLITLNLRGTGLKGELSDDILCLPNLQHLSLSGNFDLHGQLPDLSCASASLNVLKISSCELDGPIPDSFSNLTHLTLFDLSYNYFNASIPPSLLTLPRLNSLLLYSNLLSGRIPNVFHQSNRFQKLDLSSNNIQGKLPSTFSNLQHLIYLDISHNKLEGPLPNKITGFSNLIWLVLVDNFLNGTIPYWCFSLPSLEYLYLSGNQFTGRIPAISSYSLRALILDGNKLQGNISESIFNLVNLTYLSLSSNNFSGSVNFSLFSKFQNLYALGLSNLGQLSLNFESSVNYSFPRLQELDLSFMGLTEFPKLSRKVPVLKYLYLSNNKLIGKVPNWLHEIDSLLAVSLARNFLTTPVDQFSRSYQLRYLDLSFNLLTGGISSSICNASSLELLVLSKNKLTGTIPECLVSSPFLSVLSLEKNKLNGTLPNTFAKNRLISLQLNDNRFEGLLPESLSNCMELGVLNLGNNQLEDTFPHWLQTLPNLKVLVLRDNKLHGSISKFKTKYGFPSLNIFDISSNNFSGTIPEDFIQSFESMKNVVQDEVFGNRGLYMQWEYSIGIIYSPTTVTTKDTILLFERIPINFVDIDLSGNKFEGQIPNVIGELQALRGLNLSHNRLCGTIPKSMGNLTILESLDLSSNMLTGSIPTEFLNMNFLEVLNLSYNHLVGEIPIGKQFGSFSNDSYKGNLGLCGYPMSMKCSQKHDEHPPPSQSLWREEKFGFDWEPVAIGYGCGTLFGVGIGSCWVNFKRVHTVLFVCL</sequence>
<dbReference type="SMART" id="SM00369">
    <property type="entry name" value="LRR_TYP"/>
    <property type="match status" value="7"/>
</dbReference>
<proteinExistence type="inferred from homology"/>
<dbReference type="FunFam" id="3.80.10.10:FF:000041">
    <property type="entry name" value="LRR receptor-like serine/threonine-protein kinase ERECTA"/>
    <property type="match status" value="2"/>
</dbReference>
<dbReference type="PANTHER" id="PTHR48061:SF46">
    <property type="entry name" value="LEUCINE-RICH REPEAT-CONTAINING N-TERMINAL PLANT-TYPE DOMAIN-CONTAINING PROTEIN"/>
    <property type="match status" value="1"/>
</dbReference>